<dbReference type="KEGG" id="mpar:F7D14_19970"/>
<reference evidence="1 2" key="1">
    <citation type="submission" date="2019-09" db="EMBL/GenBank/DDBJ databases">
        <title>Isolation and complete genome sequencing of Methylocystis species.</title>
        <authorList>
            <person name="Rumah B.L."/>
            <person name="Stead C.E."/>
            <person name="Stevens B.C."/>
            <person name="Minton N.P."/>
            <person name="Grosse-Honebrink A."/>
            <person name="Zhang Y."/>
        </authorList>
    </citation>
    <scope>NUCLEOTIDE SEQUENCE [LARGE SCALE GENOMIC DNA]</scope>
    <source>
        <strain evidence="1 2">BRCS2</strain>
        <plasmid evidence="1 2">unnamed1</plasmid>
    </source>
</reference>
<dbReference type="RefSeq" id="WP_016921742.1">
    <property type="nucleotide sequence ID" value="NZ_CP044332.1"/>
</dbReference>
<protein>
    <recommendedName>
        <fullName evidence="3">HNH endonuclease</fullName>
    </recommendedName>
</protein>
<dbReference type="AlphaFoldDB" id="A0A6B8MDP0"/>
<proteinExistence type="predicted"/>
<keyword evidence="2" id="KW-1185">Reference proteome</keyword>
<name>A0A6B8MDP0_9HYPH</name>
<dbReference type="EMBL" id="CP044332">
    <property type="protein sequence ID" value="QGM99882.1"/>
    <property type="molecule type" value="Genomic_DNA"/>
</dbReference>
<evidence type="ECO:0000313" key="1">
    <source>
        <dbReference type="EMBL" id="QGM99882.1"/>
    </source>
</evidence>
<dbReference type="Proteomes" id="UP000422569">
    <property type="component" value="Plasmid unnamed1"/>
</dbReference>
<keyword evidence="1" id="KW-0614">Plasmid</keyword>
<evidence type="ECO:0000313" key="2">
    <source>
        <dbReference type="Proteomes" id="UP000422569"/>
    </source>
</evidence>
<accession>A0A6B8MDP0</accession>
<geneLocation type="plasmid" evidence="1">
    <name>unnamed1</name>
</geneLocation>
<evidence type="ECO:0008006" key="3">
    <source>
        <dbReference type="Google" id="ProtNLM"/>
    </source>
</evidence>
<sequence length="281" mass="32179">MIPLVRKRQASAFPKDFLGDRLKAKHLDLVDRYYTSMESDKPIAFASGKWKSAKTKVRADSAKKCAYCEASTSVVAHGDVEHFRPKALYWWLAYDFDNYLFSCQICNQIYKKDFFPVTPENQRLPGPAMPAARPVDPGDLAVLSKALAIDGSLSDDGLVRQRWAAEDADLVHPYLEDPTTIFGYEADDSNEEVWIRPGAHAKSDRAYAAAETYLGLNREELRRDRYHHYSFLAIMKLAMLDNEISQSTRTRILKEFERLADTTAPYAGMNRFFLRAWRIFT</sequence>
<gene>
    <name evidence="1" type="ORF">F7D14_19970</name>
</gene>
<dbReference type="Gene3D" id="1.10.30.50">
    <property type="match status" value="1"/>
</dbReference>
<organism evidence="1 2">
    <name type="scientific">Methylocystis parvus</name>
    <dbReference type="NCBI Taxonomy" id="134"/>
    <lineage>
        <taxon>Bacteria</taxon>
        <taxon>Pseudomonadati</taxon>
        <taxon>Pseudomonadota</taxon>
        <taxon>Alphaproteobacteria</taxon>
        <taxon>Hyphomicrobiales</taxon>
        <taxon>Methylocystaceae</taxon>
        <taxon>Methylocystis</taxon>
    </lineage>
</organism>
<dbReference type="GeneID" id="42570701"/>